<keyword evidence="2" id="KW-0255">Endonuclease</keyword>
<proteinExistence type="predicted"/>
<evidence type="ECO:0000313" key="2">
    <source>
        <dbReference type="EMBL" id="OUP61976.1"/>
    </source>
</evidence>
<keyword evidence="2" id="KW-0540">Nuclease</keyword>
<organism evidence="2 3">
    <name type="scientific">Faecalitalea cylindroides</name>
    <dbReference type="NCBI Taxonomy" id="39483"/>
    <lineage>
        <taxon>Bacteria</taxon>
        <taxon>Bacillati</taxon>
        <taxon>Bacillota</taxon>
        <taxon>Erysipelotrichia</taxon>
        <taxon>Erysipelotrichales</taxon>
        <taxon>Erysipelotrichaceae</taxon>
        <taxon>Faecalitalea</taxon>
    </lineage>
</organism>
<evidence type="ECO:0000259" key="1">
    <source>
        <dbReference type="Pfam" id="PF01261"/>
    </source>
</evidence>
<accession>A0A1Y4LZE8</accession>
<dbReference type="Gene3D" id="3.20.20.150">
    <property type="entry name" value="Divalent-metal-dependent TIM barrel enzymes"/>
    <property type="match status" value="1"/>
</dbReference>
<feature type="domain" description="Xylose isomerase-like TIM barrel" evidence="1">
    <location>
        <begin position="22"/>
        <end position="267"/>
    </location>
</feature>
<dbReference type="EMBL" id="NFKM01000001">
    <property type="protein sequence ID" value="OUP61976.1"/>
    <property type="molecule type" value="Genomic_DNA"/>
</dbReference>
<dbReference type="InterPro" id="IPR036237">
    <property type="entry name" value="Xyl_isomerase-like_sf"/>
</dbReference>
<dbReference type="Pfam" id="PF01261">
    <property type="entry name" value="AP_endonuc_2"/>
    <property type="match status" value="1"/>
</dbReference>
<dbReference type="GO" id="GO:0004519">
    <property type="term" value="F:endonuclease activity"/>
    <property type="evidence" value="ECO:0007669"/>
    <property type="project" value="UniProtKB-KW"/>
</dbReference>
<dbReference type="InterPro" id="IPR050312">
    <property type="entry name" value="IolE/XylAMocC-like"/>
</dbReference>
<dbReference type="SUPFAM" id="SSF51658">
    <property type="entry name" value="Xylose isomerase-like"/>
    <property type="match status" value="1"/>
</dbReference>
<evidence type="ECO:0000313" key="3">
    <source>
        <dbReference type="Proteomes" id="UP000195447"/>
    </source>
</evidence>
<gene>
    <name evidence="2" type="ORF">B5F14_00900</name>
</gene>
<dbReference type="Proteomes" id="UP000195447">
    <property type="component" value="Unassembled WGS sequence"/>
</dbReference>
<dbReference type="RefSeq" id="WP_087158026.1">
    <property type="nucleotide sequence ID" value="NZ_NFKM01000001.1"/>
</dbReference>
<name>A0A1Y4LZE8_9FIRM</name>
<sequence length="298" mass="34972">MKTGITTEELSYLYPDESQAIRKYAEIGFDALDYSYDMYAYPDSVYAQDGYLDHAKKIKKIADENHIIINQLHAPLFHHRIDKEMNEQEIEEENFLSKMTLRSFEVAQILDCHYIVMHPRKFYHYKTKQEHQDLRKYNIQMFRKFIPYAKKYNVQIAIENMFAFNPNTHTATDTSLRTAEEIVSYIEELGDEYFVACLDTGHANINGLEPAKMVHILGRHLKVLHINDNFTHMDQHLICGLGTIEWDLFIQALKEISFNGVFSLETNGMVSHLDASMCEDCVRFEYQIIKKLLSKFDE</sequence>
<dbReference type="AlphaFoldDB" id="A0A1Y4LZE8"/>
<protein>
    <submittedName>
        <fullName evidence="2">AP endonuclease</fullName>
    </submittedName>
</protein>
<keyword evidence="2" id="KW-0378">Hydrolase</keyword>
<reference evidence="3" key="1">
    <citation type="submission" date="2017-04" db="EMBL/GenBank/DDBJ databases">
        <title>Function of individual gut microbiota members based on whole genome sequencing of pure cultures obtained from chicken caecum.</title>
        <authorList>
            <person name="Medvecky M."/>
            <person name="Cejkova D."/>
            <person name="Polansky O."/>
            <person name="Karasova D."/>
            <person name="Kubasova T."/>
            <person name="Cizek A."/>
            <person name="Rychlik I."/>
        </authorList>
    </citation>
    <scope>NUCLEOTIDE SEQUENCE [LARGE SCALE GENOMIC DNA]</scope>
    <source>
        <strain evidence="3">An178</strain>
    </source>
</reference>
<comment type="caution">
    <text evidence="2">The sequence shown here is derived from an EMBL/GenBank/DDBJ whole genome shotgun (WGS) entry which is preliminary data.</text>
</comment>
<keyword evidence="3" id="KW-1185">Reference proteome</keyword>
<dbReference type="PANTHER" id="PTHR12110">
    <property type="entry name" value="HYDROXYPYRUVATE ISOMERASE"/>
    <property type="match status" value="1"/>
</dbReference>
<dbReference type="InterPro" id="IPR013022">
    <property type="entry name" value="Xyl_isomerase-like_TIM-brl"/>
</dbReference>